<evidence type="ECO:0000256" key="3">
    <source>
        <dbReference type="ARBA" id="ARBA00022664"/>
    </source>
</evidence>
<dbReference type="GO" id="GO:0006397">
    <property type="term" value="P:mRNA processing"/>
    <property type="evidence" value="ECO:0007669"/>
    <property type="project" value="UniProtKB-KW"/>
</dbReference>
<dbReference type="InterPro" id="IPR004871">
    <property type="entry name" value="RSE1/DDB1/CPSF1_C"/>
</dbReference>
<proteinExistence type="inferred from homology"/>
<protein>
    <submittedName>
        <fullName evidence="14">Pre-mRNA-splicing factor rse-1</fullName>
    </submittedName>
</protein>
<evidence type="ECO:0000256" key="8">
    <source>
        <dbReference type="ARBA" id="ARBA00038266"/>
    </source>
</evidence>
<feature type="compositionally biased region" description="Basic and acidic residues" evidence="9">
    <location>
        <begin position="1370"/>
        <end position="1413"/>
    </location>
</feature>
<reference evidence="14 15" key="1">
    <citation type="journal article" date="2016" name="Sci. Rep.">
        <title>Insights into Adaptations to a Near-Obligate Nematode Endoparasitic Lifestyle from the Finished Genome of Drechmeria coniospora.</title>
        <authorList>
            <person name="Zhang L."/>
            <person name="Zhou Z."/>
            <person name="Guo Q."/>
            <person name="Fokkens L."/>
            <person name="Miskei M."/>
            <person name="Pocsi I."/>
            <person name="Zhang W."/>
            <person name="Chen M."/>
            <person name="Wang L."/>
            <person name="Sun Y."/>
            <person name="Donzelli B.G."/>
            <person name="Gibson D.M."/>
            <person name="Nelson D.R."/>
            <person name="Luo J.G."/>
            <person name="Rep M."/>
            <person name="Liu H."/>
            <person name="Yang S."/>
            <person name="Wang J."/>
            <person name="Krasnoff S.B."/>
            <person name="Xu Y."/>
            <person name="Molnar I."/>
            <person name="Lin M."/>
        </authorList>
    </citation>
    <scope>NUCLEOTIDE SEQUENCE [LARGE SCALE GENOMIC DNA]</scope>
    <source>
        <strain evidence="14 15">ARSEF 6962</strain>
    </source>
</reference>
<feature type="compositionally biased region" description="Basic and acidic residues" evidence="9">
    <location>
        <begin position="1451"/>
        <end position="1472"/>
    </location>
</feature>
<feature type="compositionally biased region" description="Basic and acidic residues" evidence="9">
    <location>
        <begin position="1526"/>
        <end position="1599"/>
    </location>
</feature>
<dbReference type="InterPro" id="IPR018846">
    <property type="entry name" value="Beta-prop_RSE1/DDB1/CPSF1_1st"/>
</dbReference>
<dbReference type="Proteomes" id="UP000076580">
    <property type="component" value="Chromosome 01"/>
</dbReference>
<feature type="compositionally biased region" description="Basic and acidic residues" evidence="9">
    <location>
        <begin position="1423"/>
        <end position="1444"/>
    </location>
</feature>
<dbReference type="GO" id="GO:0005681">
    <property type="term" value="C:spliceosomal complex"/>
    <property type="evidence" value="ECO:0007669"/>
    <property type="project" value="UniProtKB-KW"/>
</dbReference>
<evidence type="ECO:0000259" key="12">
    <source>
        <dbReference type="Pfam" id="PF10433"/>
    </source>
</evidence>
<dbReference type="STRING" id="98403.A0A151GSR1"/>
<comment type="caution">
    <text evidence="14">The sequence shown here is derived from an EMBL/GenBank/DDBJ whole genome shotgun (WGS) entry which is preliminary data.</text>
</comment>
<feature type="region of interest" description="Disordered" evidence="9">
    <location>
        <begin position="1494"/>
        <end position="1599"/>
    </location>
</feature>
<evidence type="ECO:0000256" key="4">
    <source>
        <dbReference type="ARBA" id="ARBA00022728"/>
    </source>
</evidence>
<dbReference type="EMBL" id="LAYC01000001">
    <property type="protein sequence ID" value="KYK60101.1"/>
    <property type="molecule type" value="Genomic_DNA"/>
</dbReference>
<keyword evidence="4" id="KW-0747">Spliceosome</keyword>
<dbReference type="InterPro" id="IPR015943">
    <property type="entry name" value="WD40/YVTN_repeat-like_dom_sf"/>
</dbReference>
<dbReference type="Gene3D" id="2.130.10.10">
    <property type="entry name" value="YVTN repeat-like/Quinoprotein amine dehydrogenase"/>
    <property type="match status" value="3"/>
</dbReference>
<keyword evidence="3" id="KW-0507">mRNA processing</keyword>
<dbReference type="GO" id="GO:0000381">
    <property type="term" value="P:regulation of alternative mRNA splicing, via spliceosome"/>
    <property type="evidence" value="ECO:0007669"/>
    <property type="project" value="InterPro"/>
</dbReference>
<evidence type="ECO:0000259" key="11">
    <source>
        <dbReference type="Pfam" id="PF09745"/>
    </source>
</evidence>
<keyword evidence="6" id="KW-0508">mRNA splicing</keyword>
<dbReference type="GeneID" id="63713878"/>
<feature type="compositionally biased region" description="Basic and acidic residues" evidence="9">
    <location>
        <begin position="1504"/>
        <end position="1518"/>
    </location>
</feature>
<dbReference type="FunFam" id="2.130.10.10:FF:001143">
    <property type="entry name" value="Pre-mRNA-splicing factor rse-1, putative"/>
    <property type="match status" value="1"/>
</dbReference>
<keyword evidence="5" id="KW-0175">Coiled coil</keyword>
<dbReference type="RefSeq" id="XP_040659453.1">
    <property type="nucleotide sequence ID" value="XM_040798570.1"/>
</dbReference>
<evidence type="ECO:0000313" key="15">
    <source>
        <dbReference type="Proteomes" id="UP000076580"/>
    </source>
</evidence>
<keyword evidence="15" id="KW-1185">Reference proteome</keyword>
<dbReference type="Pfam" id="PF10433">
    <property type="entry name" value="Beta-prop_RSE1_1st"/>
    <property type="match status" value="1"/>
</dbReference>
<evidence type="ECO:0000256" key="9">
    <source>
        <dbReference type="SAM" id="MobiDB-lite"/>
    </source>
</evidence>
<feature type="compositionally biased region" description="Basic residues" evidence="9">
    <location>
        <begin position="1214"/>
        <end position="1230"/>
    </location>
</feature>
<dbReference type="Pfam" id="PF03178">
    <property type="entry name" value="CPSF_A"/>
    <property type="match status" value="1"/>
</dbReference>
<dbReference type="InterPro" id="IPR036322">
    <property type="entry name" value="WD40_repeat_dom_sf"/>
</dbReference>
<name>A0A151GSR1_DRECN</name>
<evidence type="ECO:0000313" key="14">
    <source>
        <dbReference type="EMBL" id="KYK60101.1"/>
    </source>
</evidence>
<organism evidence="14 15">
    <name type="scientific">Drechmeria coniospora</name>
    <name type="common">Nematophagous fungus</name>
    <name type="synonym">Meria coniospora</name>
    <dbReference type="NCBI Taxonomy" id="98403"/>
    <lineage>
        <taxon>Eukaryota</taxon>
        <taxon>Fungi</taxon>
        <taxon>Dikarya</taxon>
        <taxon>Ascomycota</taxon>
        <taxon>Pezizomycotina</taxon>
        <taxon>Sordariomycetes</taxon>
        <taxon>Hypocreomycetidae</taxon>
        <taxon>Hypocreales</taxon>
        <taxon>Ophiocordycipitaceae</taxon>
        <taxon>Drechmeria</taxon>
    </lineage>
</organism>
<dbReference type="GO" id="GO:0003676">
    <property type="term" value="F:nucleic acid binding"/>
    <property type="evidence" value="ECO:0007669"/>
    <property type="project" value="InterPro"/>
</dbReference>
<evidence type="ECO:0000256" key="1">
    <source>
        <dbReference type="ARBA" id="ARBA00004123"/>
    </source>
</evidence>
<gene>
    <name evidence="14" type="ORF">DCS_01235</name>
</gene>
<feature type="domain" description="RSE1/DDB1/CPSF1 second beta-propeller" evidence="13">
    <location>
        <begin position="417"/>
        <end position="732"/>
    </location>
</feature>
<evidence type="ECO:0000256" key="5">
    <source>
        <dbReference type="ARBA" id="ARBA00023054"/>
    </source>
</evidence>
<dbReference type="InterPro" id="IPR058543">
    <property type="entry name" value="Beta-prop_RSE1/DDB1/CPSF1_2nd"/>
</dbReference>
<dbReference type="Pfam" id="PF23726">
    <property type="entry name" value="Beta-prop_RSE1_2nd"/>
    <property type="match status" value="1"/>
</dbReference>
<dbReference type="InParanoid" id="A0A151GSR1"/>
<accession>A0A151GSR1</accession>
<keyword evidence="7" id="KW-0539">Nucleus</keyword>
<evidence type="ECO:0000259" key="10">
    <source>
        <dbReference type="Pfam" id="PF03178"/>
    </source>
</evidence>
<feature type="region of interest" description="Disordered" evidence="9">
    <location>
        <begin position="1202"/>
        <end position="1290"/>
    </location>
</feature>
<comment type="similarity">
    <text evidence="8">Belongs to the RSE1 family.</text>
</comment>
<dbReference type="GO" id="GO:0008380">
    <property type="term" value="P:RNA splicing"/>
    <property type="evidence" value="ECO:0007669"/>
    <property type="project" value="UniProtKB-KW"/>
</dbReference>
<dbReference type="PANTHER" id="PTHR10644">
    <property type="entry name" value="DNA REPAIR/RNA PROCESSING CPSF FAMILY"/>
    <property type="match status" value="1"/>
</dbReference>
<evidence type="ECO:0000256" key="6">
    <source>
        <dbReference type="ARBA" id="ARBA00023187"/>
    </source>
</evidence>
<dbReference type="InterPro" id="IPR050358">
    <property type="entry name" value="RSE1/DDB1/CFT1"/>
</dbReference>
<evidence type="ECO:0000259" key="13">
    <source>
        <dbReference type="Pfam" id="PF23726"/>
    </source>
</evidence>
<feature type="region of interest" description="Disordered" evidence="9">
    <location>
        <begin position="1370"/>
        <end position="1479"/>
    </location>
</feature>
<dbReference type="SUPFAM" id="SSF50978">
    <property type="entry name" value="WD40 repeat-like"/>
    <property type="match status" value="1"/>
</dbReference>
<sequence length="1599" mass="175841">MATTSNMFLYSLTIQPPTNVVQAILDFVIVSSDSGRITIVEYDPVQNRFARVHMETYGKSGVRRVVPGEYLVCDPKGRAFLVASIEKNKLVYILNRVSGGSNPEGNLAAELTISSPLEAHKPRVLVLSMVALDVGYSNPVFAALEINCSALDPDTSEEGLDEVQTQLVYYELDLGLNHVVRKWSEPVDPTSSLLFQVPGGSDGPSGVLICGLESITYRHSNQEPLRIAIPRRRGATEDPTRKRSIVAGIMHKLKGSSGAFFFLLQTEDGDLFRVTMDMVKDDAGKPTGEVRKLTIKYFDTVPVATSFCILKSGFLYVASQFGNAGFYQFEKLGDDDGEMEFTSDSFPVDPHASYDPVYFHPRKAENITMFQSIPSMNPLTDCKVANLTGDDAPQIYTICGTGARSSFRTLKHGLDVTEIVGSELPGAPVAVWTLKLNRDDQYDAYIVLSFGNGSLILSIGETVEEVSDSGFLTQVPTLAAQLLGENGLLQVHPKGIRVVRNGQASDWEVPQHRSIVSAATNAKQVAVALSSGEIIYFEADDEGNLNEFEDRKEMTGTVTALSLGDVPEGRVRSSYLAVGCDDCTVRILSLDAGSTLESKSVQALTAAPTSLAIIAMDDASSGGSTLYLHIGLHSGVYLRTVIDEVSGELTDTRQKFLGPKQVKLFQLTVEGKTCVLALSSRPWLGYPDPITSSFVMTPLNFSELQFGWNFTSEQCEEGLVTIHGQELSILSIERLGDTLTHKSVSLTYTPRKLIKHPEQPLFYTIEADNNTLSPDLREKLLADPAAMNGDSAVLPPDTFGYPRGNHRWASCISVIDPVSADEPQVLQTLELDNNESVVSCAIVPFASQDGEHFLVVGTGTNIVVNPPSFSSAHINIYRLNDGGRALEFVHRTPVEDLPSALLAFQGRALVGIGKTLRVYDLGMRQLLRKSQAEVSPRKIVSLNAQGNRIVVGDVQHGITYVAFKQTSNKLIPFVDDYVARWTTCSAMVDYESVAGGDKFGNIFIVRSPPKASQEADEEETGIHLLNARSYLNGTPNRLNLMCHFYTGDTPTSIAKTSLVVGGQSVLLWSGLMGTIGVFIPLVTREDADFFQTLEQHLRTDDPPLLGRDHLMYRGYYAPVKGVIDGDLCERYNLLPNDKKMMIAAELDRSVREIERKISHVPETLPLGASQLAALSDGYPEQLLQLASSGLYLTSTEPSPALKMSKPGLSFGLNVRKKPGPAKPVPSKRKPLFGGDDDSDDGNADGEACTEIGGRLDLDGTTSEQSSSQVAKQRGALPTQPPKLKPKSQKAVFGDLSNTLSSKKNAETAEKLDPSVYEYDSVYDSLKPTKEATTEDVERKPKYMKSLMQAAEVRKRDALIAEEKKIAREREAEGDEYADKEKFVTEAYKKQQEENKRLEAEERKREEEEAKKNEGGGMSAFYRKLLDQGDERHSRVVKAAEERAKQGPQTDQKSDEEMDKDKAEARLAQDLNEKGASIALNEDGEVVDKRQLLQGGLNVGAKKKQAVEHEAGRARESSRSHFSGAQVDRKQAMRERQTRMLEEQLEQSLKRSREDEKAQREEVERTAKSRKTEGEISSARERYLARKREAEEAKKQGSTE</sequence>
<evidence type="ECO:0000256" key="7">
    <source>
        <dbReference type="ARBA" id="ARBA00023242"/>
    </source>
</evidence>
<comment type="subcellular location">
    <subcellularLocation>
        <location evidence="1">Nucleus</location>
    </subcellularLocation>
</comment>
<feature type="compositionally biased region" description="Polar residues" evidence="9">
    <location>
        <begin position="1259"/>
        <end position="1270"/>
    </location>
</feature>
<comment type="similarity">
    <text evidence="2">Belongs to the NSRP1 family.</text>
</comment>
<feature type="compositionally biased region" description="Acidic residues" evidence="9">
    <location>
        <begin position="1234"/>
        <end position="1243"/>
    </location>
</feature>
<evidence type="ECO:0000256" key="2">
    <source>
        <dbReference type="ARBA" id="ARBA00010126"/>
    </source>
</evidence>
<feature type="domain" description="RSE1/DDB1/CPSF1 C-terminal" evidence="10">
    <location>
        <begin position="809"/>
        <end position="1131"/>
    </location>
</feature>
<dbReference type="InterPro" id="IPR018612">
    <property type="entry name" value="NSRP1_N"/>
</dbReference>
<feature type="domain" description="Nuclear speckle splicing regulatory protein 1 N-terminal" evidence="11">
    <location>
        <begin position="1302"/>
        <end position="1413"/>
    </location>
</feature>
<dbReference type="FunCoup" id="A0A151GSR1">
    <property type="interactions" value="1221"/>
</dbReference>
<dbReference type="FunFam" id="2.130.10.10:FF:000031">
    <property type="entry name" value="Splicing factor 3b subunit 3"/>
    <property type="match status" value="1"/>
</dbReference>
<feature type="domain" description="RSE1/DDB1/CPSF1 first beta-propeller" evidence="12">
    <location>
        <begin position="19"/>
        <end position="373"/>
    </location>
</feature>
<dbReference type="Pfam" id="PF09745">
    <property type="entry name" value="NSRP1_N"/>
    <property type="match status" value="1"/>
</dbReference>